<dbReference type="EMBL" id="JAKCXM010000069">
    <property type="protein sequence ID" value="KAJ0404086.1"/>
    <property type="molecule type" value="Genomic_DNA"/>
</dbReference>
<reference evidence="1" key="1">
    <citation type="submission" date="2021-12" db="EMBL/GenBank/DDBJ databases">
        <title>Prjna785345.</title>
        <authorList>
            <person name="Rujirawat T."/>
            <person name="Krajaejun T."/>
        </authorList>
    </citation>
    <scope>NUCLEOTIDE SEQUENCE</scope>
    <source>
        <strain evidence="1">Pi057C3</strain>
    </source>
</reference>
<gene>
    <name evidence="1" type="ORF">P43SY_000870</name>
</gene>
<evidence type="ECO:0000313" key="2">
    <source>
        <dbReference type="Proteomes" id="UP001209570"/>
    </source>
</evidence>
<dbReference type="AlphaFoldDB" id="A0AAD5QC86"/>
<dbReference type="Proteomes" id="UP001209570">
    <property type="component" value="Unassembled WGS sequence"/>
</dbReference>
<name>A0AAD5QC86_PYTIN</name>
<evidence type="ECO:0000313" key="1">
    <source>
        <dbReference type="EMBL" id="KAJ0404086.1"/>
    </source>
</evidence>
<accession>A0AAD5QC86</accession>
<proteinExistence type="predicted"/>
<keyword evidence="2" id="KW-1185">Reference proteome</keyword>
<organism evidence="1 2">
    <name type="scientific">Pythium insidiosum</name>
    <name type="common">Pythiosis disease agent</name>
    <dbReference type="NCBI Taxonomy" id="114742"/>
    <lineage>
        <taxon>Eukaryota</taxon>
        <taxon>Sar</taxon>
        <taxon>Stramenopiles</taxon>
        <taxon>Oomycota</taxon>
        <taxon>Peronosporomycetes</taxon>
        <taxon>Pythiales</taxon>
        <taxon>Pythiaceae</taxon>
        <taxon>Pythium</taxon>
    </lineage>
</organism>
<sequence length="226" mass="25677">MVSQNFHASMSPADLFAMGAQAQLSPQGLQDMSLAGMKDSSEARSPLHCKYPSKKCWNMRVEKRNGELHKFCEYHRQKANSNQRRMEQRRKQMRLLQMTTEQQQQPHSTQELEPLPLSTMAAPQPQSVDSFIMGMPNMTKSFAAASPCSVDRIDFGAYAMKRDMCMDVPVTLGDMVDFDVGQDAAVDCMMLDDDIEMEPSDRPVDLYEADLFFLEHFMTEITKSVV</sequence>
<comment type="caution">
    <text evidence="1">The sequence shown here is derived from an EMBL/GenBank/DDBJ whole genome shotgun (WGS) entry which is preliminary data.</text>
</comment>
<protein>
    <submittedName>
        <fullName evidence="1">Uncharacterized protein</fullName>
    </submittedName>
</protein>